<organism evidence="1 2">
    <name type="scientific">Ceutorhynchus assimilis</name>
    <name type="common">cabbage seed weevil</name>
    <dbReference type="NCBI Taxonomy" id="467358"/>
    <lineage>
        <taxon>Eukaryota</taxon>
        <taxon>Metazoa</taxon>
        <taxon>Ecdysozoa</taxon>
        <taxon>Arthropoda</taxon>
        <taxon>Hexapoda</taxon>
        <taxon>Insecta</taxon>
        <taxon>Pterygota</taxon>
        <taxon>Neoptera</taxon>
        <taxon>Endopterygota</taxon>
        <taxon>Coleoptera</taxon>
        <taxon>Polyphaga</taxon>
        <taxon>Cucujiformia</taxon>
        <taxon>Curculionidae</taxon>
        <taxon>Ceutorhynchinae</taxon>
        <taxon>Ceutorhynchus</taxon>
    </lineage>
</organism>
<dbReference type="EMBL" id="OU892283">
    <property type="protein sequence ID" value="CAG9771310.1"/>
    <property type="molecule type" value="Genomic_DNA"/>
</dbReference>
<evidence type="ECO:0000313" key="1">
    <source>
        <dbReference type="EMBL" id="CAG9771310.1"/>
    </source>
</evidence>
<accession>A0A9N9MYJ6</accession>
<keyword evidence="2" id="KW-1185">Reference proteome</keyword>
<dbReference type="AlphaFoldDB" id="A0A9N9MYJ6"/>
<protein>
    <submittedName>
        <fullName evidence="1">Uncharacterized protein</fullName>
    </submittedName>
</protein>
<evidence type="ECO:0000313" key="2">
    <source>
        <dbReference type="Proteomes" id="UP001152799"/>
    </source>
</evidence>
<dbReference type="Proteomes" id="UP001152799">
    <property type="component" value="Chromosome 7"/>
</dbReference>
<gene>
    <name evidence="1" type="ORF">CEUTPL_LOCUS11747</name>
</gene>
<sequence>MAPPITEILERILDGQAELISNRLEGTCKAFLDSNKELVAFLSKSYIPLLSLTKEHSAGVPACREDNMLGKPVDSAQLRASIAKSVQTKNSNKPTIFTPSQVGRTVDAGFAHIHSATNKSSSKVAKNVVSGKNTNNLSITAAKPCKWFYVGNLSSDCTVDSLRSHMVDVGLSTMGCEKLKSQQDHISCF</sequence>
<proteinExistence type="predicted"/>
<reference evidence="1" key="1">
    <citation type="submission" date="2022-01" db="EMBL/GenBank/DDBJ databases">
        <authorList>
            <person name="King R."/>
        </authorList>
    </citation>
    <scope>NUCLEOTIDE SEQUENCE</scope>
</reference>
<name>A0A9N9MYJ6_9CUCU</name>